<dbReference type="Gene3D" id="3.40.1440.10">
    <property type="entry name" value="GIY-YIG endonuclease"/>
    <property type="match status" value="1"/>
</dbReference>
<dbReference type="Pfam" id="PF01541">
    <property type="entry name" value="GIY-YIG"/>
    <property type="match status" value="1"/>
</dbReference>
<keyword evidence="3" id="KW-1185">Reference proteome</keyword>
<dbReference type="InterPro" id="IPR000305">
    <property type="entry name" value="GIY-YIG_endonuc"/>
</dbReference>
<organism evidence="2 3">
    <name type="scientific">Mytilus coruscus</name>
    <name type="common">Sea mussel</name>
    <dbReference type="NCBI Taxonomy" id="42192"/>
    <lineage>
        <taxon>Eukaryota</taxon>
        <taxon>Metazoa</taxon>
        <taxon>Spiralia</taxon>
        <taxon>Lophotrochozoa</taxon>
        <taxon>Mollusca</taxon>
        <taxon>Bivalvia</taxon>
        <taxon>Autobranchia</taxon>
        <taxon>Pteriomorphia</taxon>
        <taxon>Mytilida</taxon>
        <taxon>Mytiloidea</taxon>
        <taxon>Mytilidae</taxon>
        <taxon>Mytilinae</taxon>
        <taxon>Mytilus</taxon>
    </lineage>
</organism>
<evidence type="ECO:0000313" key="3">
    <source>
        <dbReference type="Proteomes" id="UP000507470"/>
    </source>
</evidence>
<dbReference type="Proteomes" id="UP000507470">
    <property type="component" value="Unassembled WGS sequence"/>
</dbReference>
<accession>A0A6J8A5Y0</accession>
<dbReference type="InterPro" id="IPR035901">
    <property type="entry name" value="GIY-YIG_endonuc_sf"/>
</dbReference>
<dbReference type="SUPFAM" id="SSF82771">
    <property type="entry name" value="GIY-YIG endonuclease"/>
    <property type="match status" value="1"/>
</dbReference>
<evidence type="ECO:0000259" key="1">
    <source>
        <dbReference type="Pfam" id="PF01541"/>
    </source>
</evidence>
<feature type="domain" description="GIY-YIG" evidence="1">
    <location>
        <begin position="66"/>
        <end position="149"/>
    </location>
</feature>
<dbReference type="EMBL" id="CACVKT020000687">
    <property type="protein sequence ID" value="CAC5361759.1"/>
    <property type="molecule type" value="Genomic_DNA"/>
</dbReference>
<protein>
    <recommendedName>
        <fullName evidence="1">GIY-YIG domain-containing protein</fullName>
    </recommendedName>
</protein>
<sequence>MDENSCNLSKISLKSIIKPNYGKIGSKPCEENCYLCKHMVRTETVKSHANNYQIKIRDDISCTTNNVVYRIECRICQLQYVGQTGNTLKERFRGHFQDINTGNKYKPVSIHFTSPRHNRHHVTITSIIKTATDVNIRLRTEEACINKLSTAEPWGTETKDTEMAKTKTTPRKKNNVTTNGINCTKCNEKLANIVTLKRHNYMYHEDTVKIFTCYLCDANFTRKYNIKKHIRTPKEIAFQIEKWVPPFEARKWDLTKKPTFRVIPGQPTVTYPEKQTTRTNILEHDLYLSDSNSTVNSQNQQLIGINIKLTFMDI</sequence>
<proteinExistence type="predicted"/>
<dbReference type="OrthoDB" id="6131042at2759"/>
<name>A0A6J8A5Y0_MYTCO</name>
<dbReference type="AlphaFoldDB" id="A0A6J8A5Y0"/>
<dbReference type="Gene3D" id="3.30.160.60">
    <property type="entry name" value="Classic Zinc Finger"/>
    <property type="match status" value="1"/>
</dbReference>
<evidence type="ECO:0000313" key="2">
    <source>
        <dbReference type="EMBL" id="CAC5361759.1"/>
    </source>
</evidence>
<gene>
    <name evidence="2" type="ORF">MCOR_3766</name>
</gene>
<reference evidence="2 3" key="1">
    <citation type="submission" date="2020-06" db="EMBL/GenBank/DDBJ databases">
        <authorList>
            <person name="Li R."/>
            <person name="Bekaert M."/>
        </authorList>
    </citation>
    <scope>NUCLEOTIDE SEQUENCE [LARGE SCALE GENOMIC DNA]</scope>
    <source>
        <strain evidence="3">wild</strain>
    </source>
</reference>